<keyword evidence="4" id="KW-1185">Reference proteome</keyword>
<dbReference type="Proteomes" id="UP001141327">
    <property type="component" value="Unassembled WGS sequence"/>
</dbReference>
<feature type="region of interest" description="Disordered" evidence="1">
    <location>
        <begin position="214"/>
        <end position="336"/>
    </location>
</feature>
<feature type="compositionally biased region" description="Basic and acidic residues" evidence="1">
    <location>
        <begin position="232"/>
        <end position="250"/>
    </location>
</feature>
<evidence type="ECO:0000259" key="2">
    <source>
        <dbReference type="Pfam" id="PF12937"/>
    </source>
</evidence>
<dbReference type="Gene3D" id="3.80.10.10">
    <property type="entry name" value="Ribonuclease Inhibitor"/>
    <property type="match status" value="2"/>
</dbReference>
<evidence type="ECO:0000313" key="4">
    <source>
        <dbReference type="Proteomes" id="UP001141327"/>
    </source>
</evidence>
<feature type="domain" description="F-box" evidence="2">
    <location>
        <begin position="34"/>
        <end position="69"/>
    </location>
</feature>
<protein>
    <recommendedName>
        <fullName evidence="2">F-box domain-containing protein</fullName>
    </recommendedName>
</protein>
<feature type="compositionally biased region" description="Polar residues" evidence="1">
    <location>
        <begin position="277"/>
        <end position="287"/>
    </location>
</feature>
<dbReference type="PANTHER" id="PTHR13318">
    <property type="entry name" value="PARTNER OF PAIRED, ISOFORM B-RELATED"/>
    <property type="match status" value="1"/>
</dbReference>
<organism evidence="3 4">
    <name type="scientific">Paratrimastix pyriformis</name>
    <dbReference type="NCBI Taxonomy" id="342808"/>
    <lineage>
        <taxon>Eukaryota</taxon>
        <taxon>Metamonada</taxon>
        <taxon>Preaxostyla</taxon>
        <taxon>Paratrimastigidae</taxon>
        <taxon>Paratrimastix</taxon>
    </lineage>
</organism>
<feature type="compositionally biased region" description="Acidic residues" evidence="1">
    <location>
        <begin position="214"/>
        <end position="231"/>
    </location>
</feature>
<name>A0ABQ8UHX4_9EUKA</name>
<dbReference type="SUPFAM" id="SSF52047">
    <property type="entry name" value="RNI-like"/>
    <property type="match status" value="1"/>
</dbReference>
<evidence type="ECO:0000256" key="1">
    <source>
        <dbReference type="SAM" id="MobiDB-lite"/>
    </source>
</evidence>
<sequence length="533" mass="57468">MTVYRVAPNGRDCAGLSDLDGIAVAITQTDRMALDDLPGEILLQIFGAFDSALDILRLSHVCHRFRYAVQFLTSLDLDATPFTLDQLVEILFKFPNLRHLALRVSSEDAPLHRHNIAHLPPSLEVLTLDGWTLNPGFAPVLLRTLPHLNTLKLARCHGRGIRTLLFYDGVPLPRPAPPPGHPDGEPPPPPAQPPAQPQLPLRRHDRPAEVIDPEVEYAEGASSDEDAEDEADRERKREMDLYRDEPHDGDSGGEEEPFTAAPAAPHPPRVPSPTADAVSNPTQTSTAAAPGPSGPIAHPAPETQPPPAHSLPEAAQPSMPVEAATASEPAPPPLGAELESISLEDCDEIGATDMGYLPVLHTLAVSPAEPPIRPPKADDVHFHMGGAHQRAPGFLVALAVPTLRSLTMSGLAADRALPYDMLGIKFPALEALRVEGCDLGTFTAASHTLRELHIGLNPRLAEIHLRCPELRVLDVSGCPALPSESLTELAHECPELECLTARWCAFRKVTLSLGALRTLDLRSAPCPRLPRNP</sequence>
<dbReference type="InterPro" id="IPR032675">
    <property type="entry name" value="LRR_dom_sf"/>
</dbReference>
<comment type="caution">
    <text evidence="3">The sequence shown here is derived from an EMBL/GenBank/DDBJ whole genome shotgun (WGS) entry which is preliminary data.</text>
</comment>
<accession>A0ABQ8UHX4</accession>
<feature type="region of interest" description="Disordered" evidence="1">
    <location>
        <begin position="172"/>
        <end position="200"/>
    </location>
</feature>
<dbReference type="SUPFAM" id="SSF81383">
    <property type="entry name" value="F-box domain"/>
    <property type="match status" value="1"/>
</dbReference>
<dbReference type="InterPro" id="IPR001810">
    <property type="entry name" value="F-box_dom"/>
</dbReference>
<gene>
    <name evidence="3" type="ORF">PAPYR_5352</name>
</gene>
<dbReference type="Gene3D" id="1.20.1280.50">
    <property type="match status" value="1"/>
</dbReference>
<evidence type="ECO:0000313" key="3">
    <source>
        <dbReference type="EMBL" id="KAJ4458829.1"/>
    </source>
</evidence>
<feature type="compositionally biased region" description="Pro residues" evidence="1">
    <location>
        <begin position="172"/>
        <end position="197"/>
    </location>
</feature>
<proteinExistence type="predicted"/>
<dbReference type="InterPro" id="IPR036047">
    <property type="entry name" value="F-box-like_dom_sf"/>
</dbReference>
<dbReference type="Pfam" id="PF12937">
    <property type="entry name" value="F-box-like"/>
    <property type="match status" value="1"/>
</dbReference>
<dbReference type="EMBL" id="JAPMOS010000025">
    <property type="protein sequence ID" value="KAJ4458829.1"/>
    <property type="molecule type" value="Genomic_DNA"/>
</dbReference>
<reference evidence="3" key="1">
    <citation type="journal article" date="2022" name="bioRxiv">
        <title>Genomics of Preaxostyla Flagellates Illuminates Evolutionary Transitions and the Path Towards Mitochondrial Loss.</title>
        <authorList>
            <person name="Novak L.V.F."/>
            <person name="Treitli S.C."/>
            <person name="Pyrih J."/>
            <person name="Halakuc P."/>
            <person name="Pipaliya S.V."/>
            <person name="Vacek V."/>
            <person name="Brzon O."/>
            <person name="Soukal P."/>
            <person name="Eme L."/>
            <person name="Dacks J.B."/>
            <person name="Karnkowska A."/>
            <person name="Elias M."/>
            <person name="Hampl V."/>
        </authorList>
    </citation>
    <scope>NUCLEOTIDE SEQUENCE</scope>
    <source>
        <strain evidence="3">RCP-MX</strain>
    </source>
</reference>